<protein>
    <submittedName>
        <fullName evidence="4">60S ribosomal protein L23a</fullName>
    </submittedName>
</protein>
<dbReference type="EMBL" id="JAGFMF010011895">
    <property type="protein sequence ID" value="KAG8510136.1"/>
    <property type="molecule type" value="Genomic_DNA"/>
</dbReference>
<name>A0A8J5ZYT0_GALPY</name>
<dbReference type="GO" id="GO:0044391">
    <property type="term" value="C:ribosomal subunit"/>
    <property type="evidence" value="ECO:0007669"/>
    <property type="project" value="UniProtKB-ARBA"/>
</dbReference>
<gene>
    <name evidence="4" type="ORF">J0S82_016006</name>
</gene>
<keyword evidence="2 4" id="KW-0689">Ribosomal protein</keyword>
<dbReference type="AlphaFoldDB" id="A0A8J5ZYT0"/>
<dbReference type="OrthoDB" id="1267328at2759"/>
<comment type="similarity">
    <text evidence="1">Belongs to the universal ribosomal protein uL23 family.</text>
</comment>
<keyword evidence="5" id="KW-1185">Reference proteome</keyword>
<proteinExistence type="inferred from homology"/>
<comment type="caution">
    <text evidence="4">The sequence shown here is derived from an EMBL/GenBank/DDBJ whole genome shotgun (WGS) entry which is preliminary data.</text>
</comment>
<sequence>MPTLECSQHRSHHVTRSPCTQANPVHTNTGRGSVDTCSTCGLSWVPFFGCGLHHKPRSLPVSLGRFLSTSPSFCTKEGITHRSCPAAPGPVRLLRSCSIFLQRPGLQPPSVLLLRLWCYKFVACRLSVPPAVFLGLRTRLHRTILPTNANCSGRKGVAQEQGSGWFWADGSRKESLGALGGFYALLVEVARCMAGRGAGAVGGWQASQPPAYLTLSLLLCYCCCSFVLSVLSVGPGGLMMPPIYARVSTQSKHPQKSGLMRNKHHHFITAIIKFSLTTESAMKKIGDSNTRCSSWLSRPTSTKTKYAVKKLHDIDTTEVNTLIRPVGEKKAHARLTPD</sequence>
<organism evidence="4 5">
    <name type="scientific">Galemys pyrenaicus</name>
    <name type="common">Iberian desman</name>
    <name type="synonym">Pyrenean desman</name>
    <dbReference type="NCBI Taxonomy" id="202257"/>
    <lineage>
        <taxon>Eukaryota</taxon>
        <taxon>Metazoa</taxon>
        <taxon>Chordata</taxon>
        <taxon>Craniata</taxon>
        <taxon>Vertebrata</taxon>
        <taxon>Euteleostomi</taxon>
        <taxon>Mammalia</taxon>
        <taxon>Eutheria</taxon>
        <taxon>Laurasiatheria</taxon>
        <taxon>Eulipotyphla</taxon>
        <taxon>Talpidae</taxon>
        <taxon>Galemys</taxon>
    </lineage>
</organism>
<dbReference type="SUPFAM" id="SSF54189">
    <property type="entry name" value="Ribosomal proteins S24e, L23 and L15e"/>
    <property type="match status" value="1"/>
</dbReference>
<evidence type="ECO:0000256" key="3">
    <source>
        <dbReference type="ARBA" id="ARBA00023274"/>
    </source>
</evidence>
<keyword evidence="3" id="KW-0687">Ribonucleoprotein</keyword>
<dbReference type="GO" id="GO:0006412">
    <property type="term" value="P:translation"/>
    <property type="evidence" value="ECO:0007669"/>
    <property type="project" value="InterPro"/>
</dbReference>
<dbReference type="PANTHER" id="PTHR11620">
    <property type="entry name" value="60S RIBOSOMAL PROTEIN L23A"/>
    <property type="match status" value="1"/>
</dbReference>
<dbReference type="Gene3D" id="3.30.70.330">
    <property type="match status" value="1"/>
</dbReference>
<reference evidence="4" key="1">
    <citation type="journal article" date="2021" name="Evol. Appl.">
        <title>The genome of the Pyrenean desman and the effects of bottlenecks and inbreeding on the genomic landscape of an endangered species.</title>
        <authorList>
            <person name="Escoda L."/>
            <person name="Castresana J."/>
        </authorList>
    </citation>
    <scope>NUCLEOTIDE SEQUENCE</scope>
    <source>
        <strain evidence="4">IBE-C5619</strain>
    </source>
</reference>
<dbReference type="InterPro" id="IPR012678">
    <property type="entry name" value="Ribosomal_uL23/eL15/eS24_sf"/>
</dbReference>
<dbReference type="InterPro" id="IPR013025">
    <property type="entry name" value="Ribosomal_uL23-like"/>
</dbReference>
<accession>A0A8J5ZYT0</accession>
<dbReference type="InterPro" id="IPR012677">
    <property type="entry name" value="Nucleotide-bd_a/b_plait_sf"/>
</dbReference>
<evidence type="ECO:0000256" key="2">
    <source>
        <dbReference type="ARBA" id="ARBA00022980"/>
    </source>
</evidence>
<dbReference type="Proteomes" id="UP000700334">
    <property type="component" value="Unassembled WGS sequence"/>
</dbReference>
<dbReference type="GO" id="GO:0003735">
    <property type="term" value="F:structural constituent of ribosome"/>
    <property type="evidence" value="ECO:0007669"/>
    <property type="project" value="InterPro"/>
</dbReference>
<evidence type="ECO:0000256" key="1">
    <source>
        <dbReference type="ARBA" id="ARBA00006700"/>
    </source>
</evidence>
<evidence type="ECO:0000313" key="4">
    <source>
        <dbReference type="EMBL" id="KAG8510136.1"/>
    </source>
</evidence>
<evidence type="ECO:0000313" key="5">
    <source>
        <dbReference type="Proteomes" id="UP000700334"/>
    </source>
</evidence>